<evidence type="ECO:0000256" key="2">
    <source>
        <dbReference type="ARBA" id="ARBA00008361"/>
    </source>
</evidence>
<dbReference type="Pfam" id="PF03141">
    <property type="entry name" value="Methyltransf_29"/>
    <property type="match status" value="2"/>
</dbReference>
<dbReference type="EMBL" id="JACMSC010000185">
    <property type="protein sequence ID" value="KAG6466211.1"/>
    <property type="molecule type" value="Genomic_DNA"/>
</dbReference>
<dbReference type="InterPro" id="IPR004159">
    <property type="entry name" value="Put_SAM_MeTrfase"/>
</dbReference>
<evidence type="ECO:0000256" key="5">
    <source>
        <dbReference type="ARBA" id="ARBA00037847"/>
    </source>
</evidence>
<dbReference type="PANTHER" id="PTHR10108">
    <property type="entry name" value="SAM-DEPENDENT METHYLTRANSFERASE"/>
    <property type="match status" value="1"/>
</dbReference>
<comment type="subcellular location">
    <subcellularLocation>
        <location evidence="5">Endomembrane system</location>
        <topology evidence="5">Single-pass membrane protein</topology>
    </subcellularLocation>
    <subcellularLocation>
        <location evidence="1 6">Membrane</location>
        <topology evidence="1 6">Single-pass type II membrane protein</topology>
    </subcellularLocation>
</comment>
<reference evidence="7 8" key="1">
    <citation type="submission" date="2020-08" db="EMBL/GenBank/DDBJ databases">
        <title>Plant Genome Project.</title>
        <authorList>
            <person name="Zhang R.-G."/>
        </authorList>
    </citation>
    <scope>NUCLEOTIDE SEQUENCE [LARGE SCALE GENOMIC DNA]</scope>
    <source>
        <tissue evidence="7">Rhizome</tissue>
    </source>
</reference>
<proteinExistence type="inferred from homology"/>
<accession>A0A8J5ESB3</accession>
<keyword evidence="8" id="KW-1185">Reference proteome</keyword>
<dbReference type="GO" id="GO:0005768">
    <property type="term" value="C:endosome"/>
    <property type="evidence" value="ECO:0007669"/>
    <property type="project" value="TreeGrafter"/>
</dbReference>
<dbReference type="PANTHER" id="PTHR10108:SF37">
    <property type="entry name" value="METHYLTRANSFERASE PMT6-RELATED"/>
    <property type="match status" value="1"/>
</dbReference>
<protein>
    <recommendedName>
        <fullName evidence="6">Methyltransferase</fullName>
        <ecNumber evidence="6">2.1.1.-</ecNumber>
    </recommendedName>
</protein>
<organism evidence="7 8">
    <name type="scientific">Zingiber officinale</name>
    <name type="common">Ginger</name>
    <name type="synonym">Amomum zingiber</name>
    <dbReference type="NCBI Taxonomy" id="94328"/>
    <lineage>
        <taxon>Eukaryota</taxon>
        <taxon>Viridiplantae</taxon>
        <taxon>Streptophyta</taxon>
        <taxon>Embryophyta</taxon>
        <taxon>Tracheophyta</taxon>
        <taxon>Spermatophyta</taxon>
        <taxon>Magnoliopsida</taxon>
        <taxon>Liliopsida</taxon>
        <taxon>Zingiberales</taxon>
        <taxon>Zingiberaceae</taxon>
        <taxon>Zingiber</taxon>
    </lineage>
</organism>
<evidence type="ECO:0000256" key="1">
    <source>
        <dbReference type="ARBA" id="ARBA00004606"/>
    </source>
</evidence>
<keyword evidence="4 6" id="KW-0812">Transmembrane</keyword>
<sequence>MGNLSVAFDSKSGQLILIALLLMVASFYAGTLFSATSSSSAAVLRSSTLPSGRSSSAPPARDETGFPNRVVLTYRTKSISIPPTGVNVCPVEYNEHIPCHDANYTLSLIRSSKISKKEELESHCPPAESRLFCLVPPPADYKIPIRWPASSDYVWRSNVNHSRLAEVKGGQNWVHAKGKLWWFPGGGTHFKHGAAEYIQRLGNMTTNETGDLRTAGVVQVLDVGCGVASFSAYLLPLDIHTMSFAPKDGHENQIQFALERGIGAMIAVLATKQLPFPSNSFEMVHCSRCRVDWHEDGDQYDLVINRHTECIVDLIDWYLDVSDGILLKEVDRLLRPNGYFVYSAPPAYRKDKDFPTIWKKLSNLTSAMCWKLIAQQVQTAIWVKPEDDLCRQQNAERKLLTLCEPEEDPVPSWRSPLRNCLRLNPDQPYFQKLPPRPERLSVYSRSLEKIGVTPEKFDRHNRFWQEQVSEYWKLIGVNLTEIRNVMDMNAYYGGFSVALSALPMWVMNIVPATMSNTLSAIYDRGLIGAYHDWCVPFSTYPRSYDLLHAFHLFSHYKDHVEGCGIEDIMLEMDRMIRPQKDAVSLDHSNITGEAHFTQCSGQSNLDKFQDAVHNEVPHNIMWKKFCHYWDKRKLKRTTN</sequence>
<dbReference type="SUPFAM" id="SSF53335">
    <property type="entry name" value="S-adenosyl-L-methionine-dependent methyltransferases"/>
    <property type="match status" value="2"/>
</dbReference>
<dbReference type="GO" id="GO:0008168">
    <property type="term" value="F:methyltransferase activity"/>
    <property type="evidence" value="ECO:0007669"/>
    <property type="project" value="UniProtKB-UniRule"/>
</dbReference>
<dbReference type="GO" id="GO:0032259">
    <property type="term" value="P:methylation"/>
    <property type="evidence" value="ECO:0007669"/>
    <property type="project" value="UniProtKB-KW"/>
</dbReference>
<keyword evidence="6" id="KW-0808">Transferase</keyword>
<keyword evidence="4 6" id="KW-0735">Signal-anchor</keyword>
<comment type="caution">
    <text evidence="7">The sequence shown here is derived from an EMBL/GenBank/DDBJ whole genome shotgun (WGS) entry which is preliminary data.</text>
</comment>
<dbReference type="InterPro" id="IPR029063">
    <property type="entry name" value="SAM-dependent_MTases_sf"/>
</dbReference>
<dbReference type="Proteomes" id="UP000734854">
    <property type="component" value="Unassembled WGS sequence"/>
</dbReference>
<dbReference type="GO" id="GO:0016020">
    <property type="term" value="C:membrane"/>
    <property type="evidence" value="ECO:0007669"/>
    <property type="project" value="UniProtKB-SubCell"/>
</dbReference>
<evidence type="ECO:0000313" key="8">
    <source>
        <dbReference type="Proteomes" id="UP000734854"/>
    </source>
</evidence>
<evidence type="ECO:0000256" key="4">
    <source>
        <dbReference type="ARBA" id="ARBA00022968"/>
    </source>
</evidence>
<dbReference type="GO" id="GO:0005802">
    <property type="term" value="C:trans-Golgi network"/>
    <property type="evidence" value="ECO:0007669"/>
    <property type="project" value="TreeGrafter"/>
</dbReference>
<comment type="similarity">
    <text evidence="2 6">Belongs to the methyltransferase superfamily.</text>
</comment>
<gene>
    <name evidence="7" type="ORF">ZIOFF_075996</name>
</gene>
<keyword evidence="6" id="KW-0325">Glycoprotein</keyword>
<dbReference type="Gene3D" id="3.40.50.150">
    <property type="entry name" value="Vaccinia Virus protein VP39"/>
    <property type="match status" value="1"/>
</dbReference>
<dbReference type="EC" id="2.1.1.-" evidence="6"/>
<evidence type="ECO:0000256" key="3">
    <source>
        <dbReference type="ARBA" id="ARBA00022603"/>
    </source>
</evidence>
<dbReference type="AlphaFoldDB" id="A0A8J5ESB3"/>
<keyword evidence="3 6" id="KW-0489">Methyltransferase</keyword>
<evidence type="ECO:0000313" key="7">
    <source>
        <dbReference type="EMBL" id="KAG6466211.1"/>
    </source>
</evidence>
<evidence type="ECO:0000256" key="6">
    <source>
        <dbReference type="RuleBase" id="RU366043"/>
    </source>
</evidence>
<name>A0A8J5ESB3_ZINOF</name>